<evidence type="ECO:0000313" key="3">
    <source>
        <dbReference type="Proteomes" id="UP000479710"/>
    </source>
</evidence>
<feature type="region of interest" description="Disordered" evidence="1">
    <location>
        <begin position="1"/>
        <end position="21"/>
    </location>
</feature>
<keyword evidence="3" id="KW-1185">Reference proteome</keyword>
<dbReference type="Proteomes" id="UP000479710">
    <property type="component" value="Unassembled WGS sequence"/>
</dbReference>
<comment type="caution">
    <text evidence="2">The sequence shown here is derived from an EMBL/GenBank/DDBJ whole genome shotgun (WGS) entry which is preliminary data.</text>
</comment>
<feature type="region of interest" description="Disordered" evidence="1">
    <location>
        <begin position="54"/>
        <end position="89"/>
    </location>
</feature>
<evidence type="ECO:0000256" key="1">
    <source>
        <dbReference type="SAM" id="MobiDB-lite"/>
    </source>
</evidence>
<dbReference type="AlphaFoldDB" id="A0A6G1CYS3"/>
<accession>A0A6G1CYS3</accession>
<reference evidence="2 3" key="1">
    <citation type="submission" date="2019-11" db="EMBL/GenBank/DDBJ databases">
        <title>Whole genome sequence of Oryza granulata.</title>
        <authorList>
            <person name="Li W."/>
        </authorList>
    </citation>
    <scope>NUCLEOTIDE SEQUENCE [LARGE SCALE GENOMIC DNA]</scope>
    <source>
        <strain evidence="3">cv. Menghai</strain>
        <tissue evidence="2">Leaf</tissue>
    </source>
</reference>
<evidence type="ECO:0000313" key="2">
    <source>
        <dbReference type="EMBL" id="KAF0905237.1"/>
    </source>
</evidence>
<protein>
    <submittedName>
        <fullName evidence="2">Uncharacterized protein</fullName>
    </submittedName>
</protein>
<proteinExistence type="predicted"/>
<name>A0A6G1CYS3_9ORYZ</name>
<feature type="compositionally biased region" description="Low complexity" evidence="1">
    <location>
        <begin position="60"/>
        <end position="86"/>
    </location>
</feature>
<gene>
    <name evidence="2" type="ORF">E2562_003840</name>
</gene>
<sequence length="107" mass="11072">MADHTETTAPTKPTSRSLAAILPTQASSSQALYAYRSVGYFPDRVQAAARCLSYGGGGSSSCAPASLAPSAKSRRSASTSRRPSSSMKAAPSIWMASVFGEAAPSYY</sequence>
<organism evidence="2 3">
    <name type="scientific">Oryza meyeriana var. granulata</name>
    <dbReference type="NCBI Taxonomy" id="110450"/>
    <lineage>
        <taxon>Eukaryota</taxon>
        <taxon>Viridiplantae</taxon>
        <taxon>Streptophyta</taxon>
        <taxon>Embryophyta</taxon>
        <taxon>Tracheophyta</taxon>
        <taxon>Spermatophyta</taxon>
        <taxon>Magnoliopsida</taxon>
        <taxon>Liliopsida</taxon>
        <taxon>Poales</taxon>
        <taxon>Poaceae</taxon>
        <taxon>BOP clade</taxon>
        <taxon>Oryzoideae</taxon>
        <taxon>Oryzeae</taxon>
        <taxon>Oryzinae</taxon>
        <taxon>Oryza</taxon>
        <taxon>Oryza meyeriana</taxon>
    </lineage>
</organism>
<feature type="compositionally biased region" description="Polar residues" evidence="1">
    <location>
        <begin position="7"/>
        <end position="17"/>
    </location>
</feature>
<dbReference type="EMBL" id="SPHZ02000007">
    <property type="protein sequence ID" value="KAF0905237.1"/>
    <property type="molecule type" value="Genomic_DNA"/>
</dbReference>